<evidence type="ECO:0000256" key="1">
    <source>
        <dbReference type="SAM" id="MobiDB-lite"/>
    </source>
</evidence>
<evidence type="ECO:0000313" key="3">
    <source>
        <dbReference type="Proteomes" id="UP000807115"/>
    </source>
</evidence>
<feature type="region of interest" description="Disordered" evidence="1">
    <location>
        <begin position="200"/>
        <end position="399"/>
    </location>
</feature>
<protein>
    <recommendedName>
        <fullName evidence="4">DUF4283 domain-containing protein</fullName>
    </recommendedName>
</protein>
<feature type="compositionally biased region" description="Basic residues" evidence="1">
    <location>
        <begin position="326"/>
        <end position="335"/>
    </location>
</feature>
<dbReference type="PANTHER" id="PTHR31286">
    <property type="entry name" value="GLYCINE-RICH CELL WALL STRUCTURAL PROTEIN 1.8-LIKE"/>
    <property type="match status" value="1"/>
</dbReference>
<feature type="compositionally biased region" description="Basic and acidic residues" evidence="1">
    <location>
        <begin position="315"/>
        <end position="325"/>
    </location>
</feature>
<feature type="compositionally biased region" description="Low complexity" evidence="1">
    <location>
        <begin position="220"/>
        <end position="234"/>
    </location>
</feature>
<reference evidence="2" key="1">
    <citation type="journal article" date="2019" name="BMC Genomics">
        <title>A new reference genome for Sorghum bicolor reveals high levels of sequence similarity between sweet and grain genotypes: implications for the genetics of sugar metabolism.</title>
        <authorList>
            <person name="Cooper E.A."/>
            <person name="Brenton Z.W."/>
            <person name="Flinn B.S."/>
            <person name="Jenkins J."/>
            <person name="Shu S."/>
            <person name="Flowers D."/>
            <person name="Luo F."/>
            <person name="Wang Y."/>
            <person name="Xia P."/>
            <person name="Barry K."/>
            <person name="Daum C."/>
            <person name="Lipzen A."/>
            <person name="Yoshinaga Y."/>
            <person name="Schmutz J."/>
            <person name="Saski C."/>
            <person name="Vermerris W."/>
            <person name="Kresovich S."/>
        </authorList>
    </citation>
    <scope>NUCLEOTIDE SEQUENCE</scope>
</reference>
<organism evidence="2 3">
    <name type="scientific">Sorghum bicolor</name>
    <name type="common">Sorghum</name>
    <name type="synonym">Sorghum vulgare</name>
    <dbReference type="NCBI Taxonomy" id="4558"/>
    <lineage>
        <taxon>Eukaryota</taxon>
        <taxon>Viridiplantae</taxon>
        <taxon>Streptophyta</taxon>
        <taxon>Embryophyta</taxon>
        <taxon>Tracheophyta</taxon>
        <taxon>Spermatophyta</taxon>
        <taxon>Magnoliopsida</taxon>
        <taxon>Liliopsida</taxon>
        <taxon>Poales</taxon>
        <taxon>Poaceae</taxon>
        <taxon>PACMAD clade</taxon>
        <taxon>Panicoideae</taxon>
        <taxon>Andropogonodae</taxon>
        <taxon>Andropogoneae</taxon>
        <taxon>Sorghinae</taxon>
        <taxon>Sorghum</taxon>
    </lineage>
</organism>
<gene>
    <name evidence="2" type="ORF">BDA96_05G106000</name>
</gene>
<dbReference type="Proteomes" id="UP000807115">
    <property type="component" value="Chromosome 5"/>
</dbReference>
<feature type="compositionally biased region" description="Basic and acidic residues" evidence="1">
    <location>
        <begin position="235"/>
        <end position="277"/>
    </location>
</feature>
<evidence type="ECO:0008006" key="4">
    <source>
        <dbReference type="Google" id="ProtNLM"/>
    </source>
</evidence>
<reference evidence="2" key="2">
    <citation type="submission" date="2020-10" db="EMBL/GenBank/DDBJ databases">
        <authorList>
            <person name="Cooper E.A."/>
            <person name="Brenton Z.W."/>
            <person name="Flinn B.S."/>
            <person name="Jenkins J."/>
            <person name="Shu S."/>
            <person name="Flowers D."/>
            <person name="Luo F."/>
            <person name="Wang Y."/>
            <person name="Xia P."/>
            <person name="Barry K."/>
            <person name="Daum C."/>
            <person name="Lipzen A."/>
            <person name="Yoshinaga Y."/>
            <person name="Schmutz J."/>
            <person name="Saski C."/>
            <person name="Vermerris W."/>
            <person name="Kresovich S."/>
        </authorList>
    </citation>
    <scope>NUCLEOTIDE SEQUENCE</scope>
</reference>
<feature type="compositionally biased region" description="Basic and acidic residues" evidence="1">
    <location>
        <begin position="336"/>
        <end position="356"/>
    </location>
</feature>
<dbReference type="AlphaFoldDB" id="A0A921UGA9"/>
<proteinExistence type="predicted"/>
<accession>A0A921UGA9</accession>
<name>A0A921UGA9_SORBI</name>
<sequence length="399" mass="44394">MEGVEGMMKKLQLSSEERRSIKIRKQLGSQVNSWPSQAVAKLFSDRNIRSDVIEKVVGWISCPAKGIACKDLGDNVFLISFNQETGLRRALDDGPWMVSKELLVVVEFDESKALEEFDFSSIPIWMRVKRLPFGLMNRVVAETIGDDVGAFMEVDADGGESAVGRVLRIKIRLDIRKPLHRGIMKLGKNELAPFSRELRYMPPRKPMGSGHPARSRDSGLWRSGSSDSWSSGGRSRSDGLSWRKDLEKGKTKHFEGKKNKAEEVTSPLKEKPREEIRSSAAKTVLFAKDSNEQMGGGDVKEARVNSSMQEMVVAQDEKEKEDSKNKKGGKFKRVRRDVLKSKEEKGHRSILKKREGGVAGMEVEVQGGGKKPKQGGSEVEGMMSDAIVVGLSEQPCESK</sequence>
<dbReference type="InterPro" id="IPR040256">
    <property type="entry name" value="At4g02000-like"/>
</dbReference>
<dbReference type="EMBL" id="CM027684">
    <property type="protein sequence ID" value="KAG0529526.1"/>
    <property type="molecule type" value="Genomic_DNA"/>
</dbReference>
<dbReference type="PANTHER" id="PTHR31286:SF180">
    <property type="entry name" value="OS10G0362600 PROTEIN"/>
    <property type="match status" value="1"/>
</dbReference>
<evidence type="ECO:0000313" key="2">
    <source>
        <dbReference type="EMBL" id="KAG0529526.1"/>
    </source>
</evidence>
<comment type="caution">
    <text evidence="2">The sequence shown here is derived from an EMBL/GenBank/DDBJ whole genome shotgun (WGS) entry which is preliminary data.</text>
</comment>